<proteinExistence type="inferred from homology"/>
<dbReference type="OMA" id="NAYIVTY"/>
<evidence type="ECO:0000256" key="6">
    <source>
        <dbReference type="RuleBase" id="RU366025"/>
    </source>
</evidence>
<dbReference type="PROSITE" id="PS00973">
    <property type="entry name" value="USP_2"/>
    <property type="match status" value="1"/>
</dbReference>
<reference evidence="8" key="1">
    <citation type="submission" date="2021-01" db="EMBL/GenBank/DDBJ databases">
        <authorList>
            <consortium name="Genoscope - CEA"/>
            <person name="William W."/>
        </authorList>
    </citation>
    <scope>NUCLEOTIDE SEQUENCE</scope>
</reference>
<sequence length="515" mass="61232">MNKQNIIINESVMRQLVEAGYTKEQSVLAIQATNLFGDCENLNQYLSIAKSNYQELYQMVHAQDQTNQSFTRSQQQQTAPTYYNMENSTKRKTRIPSIPVGLVNIGNLCYFNSLLQLMLNNPIFVKTIFDYKVQYSNDKFDNFLSTLQKLFANLLISNSIYYDASEVIQFMWWDSKDIKLVGHQQDFRELCELFLSKVDQSLQEKEQPSPQNQFNLNVNDFFKSQILKQQFVLTNERDTYQIFILANLSYGNIYNTLYHEYGQQKLTTIPENLFFQISRYSYNRNTQNMIKSTQDFNLHSEIYVDFIMQDIHQVHNIFQRFNGTINGSQQINLDSQKVSKYIASFNDIIEYYSLIQNEIMVQQLTLDQDILKIQQQSSEYQNRRGDYQWLNQQLSQFCFKKYYLHSIVIHLGNANQGHYFIYIYNFSKKQWFQYNDSIVETISESEVMRLSKNNAYIVTYVSEQQRQLIRQQEDIVELIQQNDLSNELYENLELLQMIPQNLFKEIYQQNLNLTI</sequence>
<gene>
    <name evidence="8" type="ORF">POCTA_138.1.T0430250</name>
</gene>
<evidence type="ECO:0000313" key="9">
    <source>
        <dbReference type="Proteomes" id="UP000683925"/>
    </source>
</evidence>
<evidence type="ECO:0000256" key="2">
    <source>
        <dbReference type="ARBA" id="ARBA00022670"/>
    </source>
</evidence>
<keyword evidence="9" id="KW-1185">Reference proteome</keyword>
<evidence type="ECO:0000256" key="1">
    <source>
        <dbReference type="ARBA" id="ARBA00000707"/>
    </source>
</evidence>
<organism evidence="8 9">
    <name type="scientific">Paramecium octaurelia</name>
    <dbReference type="NCBI Taxonomy" id="43137"/>
    <lineage>
        <taxon>Eukaryota</taxon>
        <taxon>Sar</taxon>
        <taxon>Alveolata</taxon>
        <taxon>Ciliophora</taxon>
        <taxon>Intramacronucleata</taxon>
        <taxon>Oligohymenophorea</taxon>
        <taxon>Peniculida</taxon>
        <taxon>Parameciidae</taxon>
        <taxon>Paramecium</taxon>
    </lineage>
</organism>
<dbReference type="AlphaFoldDB" id="A0A8S1UHB9"/>
<dbReference type="GO" id="GO:0016579">
    <property type="term" value="P:protein deubiquitination"/>
    <property type="evidence" value="ECO:0007669"/>
    <property type="project" value="InterPro"/>
</dbReference>
<dbReference type="GO" id="GO:0061136">
    <property type="term" value="P:regulation of proteasomal protein catabolic process"/>
    <property type="evidence" value="ECO:0007669"/>
    <property type="project" value="TreeGrafter"/>
</dbReference>
<dbReference type="EMBL" id="CAJJDP010000043">
    <property type="protein sequence ID" value="CAD8163607.1"/>
    <property type="molecule type" value="Genomic_DNA"/>
</dbReference>
<dbReference type="InterPro" id="IPR018200">
    <property type="entry name" value="USP_CS"/>
</dbReference>
<accession>A0A8S1UHB9</accession>
<comment type="catalytic activity">
    <reaction evidence="1 6">
        <text>Thiol-dependent hydrolysis of ester, thioester, amide, peptide and isopeptide bonds formed by the C-terminal Gly of ubiquitin (a 76-residue protein attached to proteins as an intracellular targeting signal).</text>
        <dbReference type="EC" id="3.4.19.12"/>
    </reaction>
</comment>
<keyword evidence="5 6" id="KW-0788">Thiol protease</keyword>
<keyword evidence="2 6" id="KW-0645">Protease</keyword>
<dbReference type="InterPro" id="IPR044635">
    <property type="entry name" value="UBP14-like"/>
</dbReference>
<keyword evidence="4 6" id="KW-0378">Hydrolase</keyword>
<evidence type="ECO:0000313" key="8">
    <source>
        <dbReference type="EMBL" id="CAD8163607.1"/>
    </source>
</evidence>
<keyword evidence="3 6" id="KW-0833">Ubl conjugation pathway</keyword>
<dbReference type="Pfam" id="PF00443">
    <property type="entry name" value="UCH"/>
    <property type="match status" value="1"/>
</dbReference>
<dbReference type="OrthoDB" id="2420415at2759"/>
<comment type="caution">
    <text evidence="8">The sequence shown here is derived from an EMBL/GenBank/DDBJ whole genome shotgun (WGS) entry which is preliminary data.</text>
</comment>
<dbReference type="PROSITE" id="PS50235">
    <property type="entry name" value="USP_3"/>
    <property type="match status" value="1"/>
</dbReference>
<name>A0A8S1UHB9_PAROT</name>
<dbReference type="PROSITE" id="PS00972">
    <property type="entry name" value="USP_1"/>
    <property type="match status" value="1"/>
</dbReference>
<dbReference type="GO" id="GO:0070628">
    <property type="term" value="F:proteasome binding"/>
    <property type="evidence" value="ECO:0007669"/>
    <property type="project" value="TreeGrafter"/>
</dbReference>
<evidence type="ECO:0000256" key="3">
    <source>
        <dbReference type="ARBA" id="ARBA00022786"/>
    </source>
</evidence>
<dbReference type="InterPro" id="IPR028889">
    <property type="entry name" value="USP"/>
</dbReference>
<dbReference type="EC" id="3.4.19.12" evidence="6"/>
<dbReference type="InterPro" id="IPR001394">
    <property type="entry name" value="Peptidase_C19_UCH"/>
</dbReference>
<protein>
    <recommendedName>
        <fullName evidence="6">Ubiquitin carboxyl-terminal hydrolase</fullName>
        <ecNumber evidence="6">3.4.19.12</ecNumber>
    </recommendedName>
</protein>
<evidence type="ECO:0000259" key="7">
    <source>
        <dbReference type="PROSITE" id="PS50235"/>
    </source>
</evidence>
<dbReference type="GO" id="GO:0004843">
    <property type="term" value="F:cysteine-type deubiquitinase activity"/>
    <property type="evidence" value="ECO:0007669"/>
    <property type="project" value="UniProtKB-UniRule"/>
</dbReference>
<comment type="similarity">
    <text evidence="6">Belongs to the peptidase C19 family.</text>
</comment>
<dbReference type="GO" id="GO:0043161">
    <property type="term" value="P:proteasome-mediated ubiquitin-dependent protein catabolic process"/>
    <property type="evidence" value="ECO:0007669"/>
    <property type="project" value="InterPro"/>
</dbReference>
<dbReference type="PANTHER" id="PTHR43982:SF1">
    <property type="entry name" value="UBIQUITIN CARBOXYL-TERMINAL HYDROLASE 14"/>
    <property type="match status" value="1"/>
</dbReference>
<dbReference type="PANTHER" id="PTHR43982">
    <property type="entry name" value="UBIQUITIN CARBOXYL-TERMINAL HYDROLASE"/>
    <property type="match status" value="1"/>
</dbReference>
<evidence type="ECO:0000256" key="4">
    <source>
        <dbReference type="ARBA" id="ARBA00022801"/>
    </source>
</evidence>
<evidence type="ECO:0000256" key="5">
    <source>
        <dbReference type="ARBA" id="ARBA00022807"/>
    </source>
</evidence>
<feature type="domain" description="USP" evidence="7">
    <location>
        <begin position="100"/>
        <end position="463"/>
    </location>
</feature>
<dbReference type="Proteomes" id="UP000683925">
    <property type="component" value="Unassembled WGS sequence"/>
</dbReference>